<feature type="region of interest" description="Disordered" evidence="1">
    <location>
        <begin position="75"/>
        <end position="94"/>
    </location>
</feature>
<feature type="compositionally biased region" description="Low complexity" evidence="1">
    <location>
        <begin position="347"/>
        <end position="362"/>
    </location>
</feature>
<reference evidence="2 3" key="1">
    <citation type="journal article" date="2018" name="IMA Fungus">
        <title>IMA Genome-F 9: Draft genome sequence of Annulohypoxylon stygium, Aspergillus mulundensis, Berkeleyomyces basicola (syn. Thielaviopsis basicola), Ceratocystis smalleyi, two Cercospora beticola strains, Coleophoma cylindrospora, Fusarium fracticaudum, Phialophora cf. hyalina, and Morchella septimelata.</title>
        <authorList>
            <person name="Wingfield B.D."/>
            <person name="Bills G.F."/>
            <person name="Dong Y."/>
            <person name="Huang W."/>
            <person name="Nel W.J."/>
            <person name="Swalarsk-Parry B.S."/>
            <person name="Vaghefi N."/>
            <person name="Wilken P.M."/>
            <person name="An Z."/>
            <person name="de Beer Z.W."/>
            <person name="De Vos L."/>
            <person name="Chen L."/>
            <person name="Duong T.A."/>
            <person name="Gao Y."/>
            <person name="Hammerbacher A."/>
            <person name="Kikkert J.R."/>
            <person name="Li Y."/>
            <person name="Li H."/>
            <person name="Li K."/>
            <person name="Li Q."/>
            <person name="Liu X."/>
            <person name="Ma X."/>
            <person name="Naidoo K."/>
            <person name="Pethybridge S.J."/>
            <person name="Sun J."/>
            <person name="Steenkamp E.T."/>
            <person name="van der Nest M.A."/>
            <person name="van Wyk S."/>
            <person name="Wingfield M.J."/>
            <person name="Xiong C."/>
            <person name="Yue Q."/>
            <person name="Zhang X."/>
        </authorList>
    </citation>
    <scope>NUCLEOTIDE SEQUENCE [LARGE SCALE GENOMIC DNA]</scope>
    <source>
        <strain evidence="2 3">BP5796</strain>
    </source>
</reference>
<evidence type="ECO:0000256" key="1">
    <source>
        <dbReference type="SAM" id="MobiDB-lite"/>
    </source>
</evidence>
<name>A0A3D8RWX2_9HELO</name>
<accession>A0A3D8RWX2</accession>
<sequence>MSRFLDKSLHTWQQVDAESKNWDSYGVEVISPIMHSSDDSCFETLDQIVLAIKGRENGPLQLVSYKTLCSTNEISRLHPQRRRPTAGNQHSKANIDSNRISWTAVLKQDNISANELSRLATDCSTRALKESMYDNESEKDAKRKFTKTINGILSPQTPVQIACMMNAPHSTKKGLRQNGKWERIVNFVFAARERQKYASTVEFRQHAGTLEADEIKHWIRFVIQLVKLAEYYTQHPDKFPITFWDDETINSVWHRNNISIMNLLWDLGLNTESRDYWEANIAKYMVTDDGIEPDIKASPATINTPHAPGAPNPGHQQDKETTLTSKAPQATGQKRPGSPIIPPEAPPSKMTKIDTSISSSKSPLDPRTISNMSRLFQALIPLGKSPTTRKKALEIETTTKRGQTFSVEQNNAIVPEHMTYGAVYFYPTNFNRDDWWEEFTSAIAQSRMWMCGANALYQSFRNQFPSLQISLSEVIKALDKARSQQSRYSRKDGDFQDSEMTAAVEDLSNGTGQIVAVDKNPLMAPEVAHHPIERVAYRITNVDMKNYANNLYVGVQNESTEGTGLVRTRGHRTGMRRILSDQ</sequence>
<feature type="region of interest" description="Disordered" evidence="1">
    <location>
        <begin position="295"/>
        <end position="366"/>
    </location>
</feature>
<dbReference type="OrthoDB" id="412402at2759"/>
<gene>
    <name evidence="2" type="ORF">BP5796_06338</name>
</gene>
<keyword evidence="3" id="KW-1185">Reference proteome</keyword>
<dbReference type="EMBL" id="PDLN01000008">
    <property type="protein sequence ID" value="RDW78486.1"/>
    <property type="molecule type" value="Genomic_DNA"/>
</dbReference>
<organism evidence="2 3">
    <name type="scientific">Coleophoma crateriformis</name>
    <dbReference type="NCBI Taxonomy" id="565419"/>
    <lineage>
        <taxon>Eukaryota</taxon>
        <taxon>Fungi</taxon>
        <taxon>Dikarya</taxon>
        <taxon>Ascomycota</taxon>
        <taxon>Pezizomycotina</taxon>
        <taxon>Leotiomycetes</taxon>
        <taxon>Helotiales</taxon>
        <taxon>Dermateaceae</taxon>
        <taxon>Coleophoma</taxon>
    </lineage>
</organism>
<proteinExistence type="predicted"/>
<dbReference type="Proteomes" id="UP000256328">
    <property type="component" value="Unassembled WGS sequence"/>
</dbReference>
<dbReference type="AlphaFoldDB" id="A0A3D8RWX2"/>
<dbReference type="PANTHER" id="PTHR36847">
    <property type="entry name" value="AMIDOLIGASE ENZYME"/>
    <property type="match status" value="1"/>
</dbReference>
<dbReference type="PANTHER" id="PTHR36847:SF1">
    <property type="entry name" value="AMIDOLIGASE ENZYME"/>
    <property type="match status" value="1"/>
</dbReference>
<protein>
    <submittedName>
        <fullName evidence="2">Uncharacterized protein</fullName>
    </submittedName>
</protein>
<evidence type="ECO:0000313" key="2">
    <source>
        <dbReference type="EMBL" id="RDW78486.1"/>
    </source>
</evidence>
<evidence type="ECO:0000313" key="3">
    <source>
        <dbReference type="Proteomes" id="UP000256328"/>
    </source>
</evidence>
<comment type="caution">
    <text evidence="2">The sequence shown here is derived from an EMBL/GenBank/DDBJ whole genome shotgun (WGS) entry which is preliminary data.</text>
</comment>
<feature type="compositionally biased region" description="Polar residues" evidence="1">
    <location>
        <begin position="322"/>
        <end position="332"/>
    </location>
</feature>